<organism evidence="2 3">
    <name type="scientific">Phytophthora megakarya</name>
    <dbReference type="NCBI Taxonomy" id="4795"/>
    <lineage>
        <taxon>Eukaryota</taxon>
        <taxon>Sar</taxon>
        <taxon>Stramenopiles</taxon>
        <taxon>Oomycota</taxon>
        <taxon>Peronosporomycetes</taxon>
        <taxon>Peronosporales</taxon>
        <taxon>Peronosporaceae</taxon>
        <taxon>Phytophthora</taxon>
    </lineage>
</organism>
<feature type="region of interest" description="Disordered" evidence="1">
    <location>
        <begin position="101"/>
        <end position="138"/>
    </location>
</feature>
<feature type="region of interest" description="Disordered" evidence="1">
    <location>
        <begin position="371"/>
        <end position="429"/>
    </location>
</feature>
<name>A0A225UU50_9STRA</name>
<feature type="region of interest" description="Disordered" evidence="1">
    <location>
        <begin position="297"/>
        <end position="321"/>
    </location>
</feature>
<dbReference type="Proteomes" id="UP000198211">
    <property type="component" value="Unassembled WGS sequence"/>
</dbReference>
<feature type="compositionally biased region" description="Basic residues" evidence="1">
    <location>
        <begin position="465"/>
        <end position="478"/>
    </location>
</feature>
<feature type="region of interest" description="Disordered" evidence="1">
    <location>
        <begin position="449"/>
        <end position="484"/>
    </location>
</feature>
<proteinExistence type="predicted"/>
<protein>
    <submittedName>
        <fullName evidence="2">Polyprotein</fullName>
    </submittedName>
</protein>
<sequence>MTRYSLTRPEPDSLEKAFALALCEVYVVTSSYARGMSADDRADVPEPMEIDAIEASNSRNGSSSSANRGGHPAHCHASAVGSWVIARPCAARQLLLLRTSKQSTDQPMPITKKRPGSVGAGRPTGWNGSPGPPVATRASSSHVLHAHPNATTANGDTRLIFLRRPLRALLDSGASNNFVRASCLSILPDSVHVRGGPGEVVVKLADGKPHRVSRRELSLPYTFEGFRSMVDFLVIKMNYAFDCILGIPWLARYQPIARSVKRRSGFDVSEVGSSKRLAPYHRRGQDVHDASDAQILLDDAGGPTPSRVGQRRTPSRGENETVVEHGFSPKNGMVVEHGFPLNNETVVERGFPPKNKSVVEREFPTKGELIVERGFPPNNDAGVEHGFPPKNKSVVERGFPSTGRRSSVGSRHKLRMRSSLPRDDDAVEPEVHPRVADVIERGLLHLEGCDSSSSESVASSSSTRSKLKKKSKRRRLKPSRSIISEAPTTESLCVTEYVEGATQRRRVIEVTNPTSNAPSLTRLPGLSWKKFLRELKAGEIEQVCLITDTDSVPHSVNAVSSDEASSRPKNAEPKSAREERFAA</sequence>
<feature type="non-terminal residue" evidence="2">
    <location>
        <position position="583"/>
    </location>
</feature>
<evidence type="ECO:0000313" key="3">
    <source>
        <dbReference type="Proteomes" id="UP000198211"/>
    </source>
</evidence>
<dbReference type="InterPro" id="IPR021109">
    <property type="entry name" value="Peptidase_aspartic_dom_sf"/>
</dbReference>
<feature type="compositionally biased region" description="Low complexity" evidence="1">
    <location>
        <begin position="55"/>
        <end position="70"/>
    </location>
</feature>
<dbReference type="GO" id="GO:0004190">
    <property type="term" value="F:aspartic-type endopeptidase activity"/>
    <property type="evidence" value="ECO:0007669"/>
    <property type="project" value="InterPro"/>
</dbReference>
<accession>A0A225UU50</accession>
<dbReference type="Gene3D" id="2.40.70.10">
    <property type="entry name" value="Acid Proteases"/>
    <property type="match status" value="1"/>
</dbReference>
<reference evidence="3" key="1">
    <citation type="submission" date="2017-03" db="EMBL/GenBank/DDBJ databases">
        <title>Phytopthora megakarya and P. palmivora, two closely related causual agents of cacao black pod achieved similar genome size and gene model numbers by different mechanisms.</title>
        <authorList>
            <person name="Ali S."/>
            <person name="Shao J."/>
            <person name="Larry D.J."/>
            <person name="Kronmiller B."/>
            <person name="Shen D."/>
            <person name="Strem M.D."/>
            <person name="Melnick R.L."/>
            <person name="Guiltinan M.J."/>
            <person name="Tyler B.M."/>
            <person name="Meinhardt L.W."/>
            <person name="Bailey B.A."/>
        </authorList>
    </citation>
    <scope>NUCLEOTIDE SEQUENCE [LARGE SCALE GENOMIC DNA]</scope>
    <source>
        <strain evidence="3">zdho120</strain>
    </source>
</reference>
<feature type="region of interest" description="Disordered" evidence="1">
    <location>
        <begin position="551"/>
        <end position="583"/>
    </location>
</feature>
<dbReference type="GO" id="GO:0006508">
    <property type="term" value="P:proteolysis"/>
    <property type="evidence" value="ECO:0007669"/>
    <property type="project" value="InterPro"/>
</dbReference>
<feature type="compositionally biased region" description="Low complexity" evidence="1">
    <location>
        <begin position="451"/>
        <end position="464"/>
    </location>
</feature>
<dbReference type="CDD" id="cd00303">
    <property type="entry name" value="retropepsin_like"/>
    <property type="match status" value="1"/>
</dbReference>
<dbReference type="PROSITE" id="PS00141">
    <property type="entry name" value="ASP_PROTEASE"/>
    <property type="match status" value="1"/>
</dbReference>
<feature type="compositionally biased region" description="Polar residues" evidence="1">
    <location>
        <begin position="551"/>
        <end position="563"/>
    </location>
</feature>
<feature type="compositionally biased region" description="Basic and acidic residues" evidence="1">
    <location>
        <begin position="420"/>
        <end position="429"/>
    </location>
</feature>
<dbReference type="AlphaFoldDB" id="A0A225UU50"/>
<feature type="region of interest" description="Disordered" evidence="1">
    <location>
        <begin position="54"/>
        <end position="73"/>
    </location>
</feature>
<dbReference type="EMBL" id="NBNE01011179">
    <property type="protein sequence ID" value="OWY96825.1"/>
    <property type="molecule type" value="Genomic_DNA"/>
</dbReference>
<keyword evidence="3" id="KW-1185">Reference proteome</keyword>
<dbReference type="OrthoDB" id="119343at2759"/>
<evidence type="ECO:0000256" key="1">
    <source>
        <dbReference type="SAM" id="MobiDB-lite"/>
    </source>
</evidence>
<gene>
    <name evidence="2" type="ORF">PHMEG_00032809</name>
</gene>
<feature type="compositionally biased region" description="Basic and acidic residues" evidence="1">
    <location>
        <begin position="564"/>
        <end position="583"/>
    </location>
</feature>
<comment type="caution">
    <text evidence="2">The sequence shown here is derived from an EMBL/GenBank/DDBJ whole genome shotgun (WGS) entry which is preliminary data.</text>
</comment>
<evidence type="ECO:0000313" key="2">
    <source>
        <dbReference type="EMBL" id="OWY96825.1"/>
    </source>
</evidence>
<dbReference type="InterPro" id="IPR001969">
    <property type="entry name" value="Aspartic_peptidase_AS"/>
</dbReference>